<keyword evidence="1" id="KW-0472">Membrane</keyword>
<evidence type="ECO:0000313" key="3">
    <source>
        <dbReference type="WBParaSite" id="SVE_0049200.1"/>
    </source>
</evidence>
<dbReference type="WBParaSite" id="SVE_0049200.1">
    <property type="protein sequence ID" value="SVE_0049200.1"/>
    <property type="gene ID" value="SVE_0049200"/>
</dbReference>
<sequence>MRLNFFVSSDDESFDINTNDSIPNKDQIGFLTLCGFTIVILCIIHEAICRNFVPYYIETDVWEMDQFWKFFTTTMYDSSSYLNIGKIFLILYSITIPLIHYNKGSLNKSECFFEFIKTFFPSLFFLLYCIIIFDAFSMQPNALFLSIYMGILSLIAFFYINFEVTSFVIILLVTFITSTFTMMLNRILFWIFIGSFTTIGLMLTINVNWKKSISSRVSKRNNNEYKSISGDSFFTEYI</sequence>
<feature type="transmembrane region" description="Helical" evidence="1">
    <location>
        <begin position="80"/>
        <end position="99"/>
    </location>
</feature>
<evidence type="ECO:0000256" key="1">
    <source>
        <dbReference type="SAM" id="Phobius"/>
    </source>
</evidence>
<keyword evidence="1" id="KW-0812">Transmembrane</keyword>
<name>A0A0K0EVE2_STRVS</name>
<accession>A0A0K0EVE2</accession>
<reference evidence="2" key="1">
    <citation type="submission" date="2014-07" db="EMBL/GenBank/DDBJ databases">
        <authorList>
            <person name="Martin A.A"/>
            <person name="De Silva N."/>
        </authorList>
    </citation>
    <scope>NUCLEOTIDE SEQUENCE</scope>
</reference>
<reference evidence="3" key="2">
    <citation type="submission" date="2015-08" db="UniProtKB">
        <authorList>
            <consortium name="WormBaseParasite"/>
        </authorList>
    </citation>
    <scope>IDENTIFICATION</scope>
</reference>
<organism evidence="2 3">
    <name type="scientific">Strongyloides venezuelensis</name>
    <name type="common">Threadworm</name>
    <dbReference type="NCBI Taxonomy" id="75913"/>
    <lineage>
        <taxon>Eukaryota</taxon>
        <taxon>Metazoa</taxon>
        <taxon>Ecdysozoa</taxon>
        <taxon>Nematoda</taxon>
        <taxon>Chromadorea</taxon>
        <taxon>Rhabditida</taxon>
        <taxon>Tylenchina</taxon>
        <taxon>Panagrolaimomorpha</taxon>
        <taxon>Strongyloidoidea</taxon>
        <taxon>Strongyloididae</taxon>
        <taxon>Strongyloides</taxon>
    </lineage>
</organism>
<dbReference type="Proteomes" id="UP000035680">
    <property type="component" value="Unassembled WGS sequence"/>
</dbReference>
<proteinExistence type="predicted"/>
<keyword evidence="1" id="KW-1133">Transmembrane helix</keyword>
<keyword evidence="2" id="KW-1185">Reference proteome</keyword>
<feature type="transmembrane region" description="Helical" evidence="1">
    <location>
        <begin position="111"/>
        <end position="136"/>
    </location>
</feature>
<feature type="transmembrane region" description="Helical" evidence="1">
    <location>
        <begin position="28"/>
        <end position="48"/>
    </location>
</feature>
<evidence type="ECO:0000313" key="2">
    <source>
        <dbReference type="Proteomes" id="UP000035680"/>
    </source>
</evidence>
<feature type="transmembrane region" description="Helical" evidence="1">
    <location>
        <begin position="190"/>
        <end position="209"/>
    </location>
</feature>
<dbReference type="AlphaFoldDB" id="A0A0K0EVE2"/>
<protein>
    <submittedName>
        <fullName evidence="3">Transmembrane protein</fullName>
    </submittedName>
</protein>